<keyword evidence="1" id="KW-0472">Membrane</keyword>
<evidence type="ECO:0000313" key="2">
    <source>
        <dbReference type="EMBL" id="SQC39836.1"/>
    </source>
</evidence>
<reference evidence="2 3" key="1">
    <citation type="submission" date="2018-06" db="EMBL/GenBank/DDBJ databases">
        <authorList>
            <consortium name="Pathogen Informatics"/>
            <person name="Doyle S."/>
        </authorList>
    </citation>
    <scope>NUCLEOTIDE SEQUENCE [LARGE SCALE GENOMIC DNA]</scope>
    <source>
        <strain evidence="2 3">NCTC9128</strain>
    </source>
</reference>
<feature type="transmembrane region" description="Helical" evidence="1">
    <location>
        <begin position="31"/>
        <end position="54"/>
    </location>
</feature>
<dbReference type="AlphaFoldDB" id="A0A2X3EQY0"/>
<evidence type="ECO:0000256" key="1">
    <source>
        <dbReference type="SAM" id="Phobius"/>
    </source>
</evidence>
<keyword evidence="1" id="KW-0812">Transmembrane</keyword>
<protein>
    <submittedName>
        <fullName evidence="2">Major facilitator superfamily permease</fullName>
    </submittedName>
</protein>
<dbReference type="EMBL" id="UAWN01000014">
    <property type="protein sequence ID" value="SQC39836.1"/>
    <property type="molecule type" value="Genomic_DNA"/>
</dbReference>
<sequence length="79" mass="8509">MVPRFATLGRIPKGVWVLGGVSLLMDVSSEMIHSLLPLFMATTLGASVIIIGLIEGTGGSHRPDPEGLLRRNQRLCRQA</sequence>
<evidence type="ECO:0000313" key="3">
    <source>
        <dbReference type="Proteomes" id="UP000251088"/>
    </source>
</evidence>
<gene>
    <name evidence="2" type="ORF">NCTC9128_05983</name>
</gene>
<proteinExistence type="predicted"/>
<dbReference type="Proteomes" id="UP000251088">
    <property type="component" value="Unassembled WGS sequence"/>
</dbReference>
<organism evidence="2 3">
    <name type="scientific">Klebsiella pneumoniae</name>
    <dbReference type="NCBI Taxonomy" id="573"/>
    <lineage>
        <taxon>Bacteria</taxon>
        <taxon>Pseudomonadati</taxon>
        <taxon>Pseudomonadota</taxon>
        <taxon>Gammaproteobacteria</taxon>
        <taxon>Enterobacterales</taxon>
        <taxon>Enterobacteriaceae</taxon>
        <taxon>Klebsiella/Raoultella group</taxon>
        <taxon>Klebsiella</taxon>
        <taxon>Klebsiella pneumoniae complex</taxon>
    </lineage>
</organism>
<keyword evidence="1" id="KW-1133">Transmembrane helix</keyword>
<accession>A0A2X3EQY0</accession>
<name>A0A2X3EQY0_KLEPN</name>